<gene>
    <name evidence="3" type="ORF">ISU07_07515</name>
</gene>
<evidence type="ECO:0000256" key="2">
    <source>
        <dbReference type="SAM" id="SignalP"/>
    </source>
</evidence>
<dbReference type="AlphaFoldDB" id="A0A930YDP0"/>
<proteinExistence type="predicted"/>
<keyword evidence="4" id="KW-1185">Reference proteome</keyword>
<feature type="chain" id="PRO_5037288433" evidence="2">
    <location>
        <begin position="18"/>
        <end position="151"/>
    </location>
</feature>
<evidence type="ECO:0000313" key="3">
    <source>
        <dbReference type="EMBL" id="MBF4762973.1"/>
    </source>
</evidence>
<dbReference type="EMBL" id="JADKPN010000003">
    <property type="protein sequence ID" value="MBF4762973.1"/>
    <property type="molecule type" value="Genomic_DNA"/>
</dbReference>
<evidence type="ECO:0000256" key="1">
    <source>
        <dbReference type="SAM" id="MobiDB-lite"/>
    </source>
</evidence>
<organism evidence="3 4">
    <name type="scientific">Nocardioides islandensis</name>
    <dbReference type="NCBI Taxonomy" id="433663"/>
    <lineage>
        <taxon>Bacteria</taxon>
        <taxon>Bacillati</taxon>
        <taxon>Actinomycetota</taxon>
        <taxon>Actinomycetes</taxon>
        <taxon>Propionibacteriales</taxon>
        <taxon>Nocardioidaceae</taxon>
        <taxon>Nocardioides</taxon>
    </lineage>
</organism>
<dbReference type="Proteomes" id="UP000640489">
    <property type="component" value="Unassembled WGS sequence"/>
</dbReference>
<feature type="region of interest" description="Disordered" evidence="1">
    <location>
        <begin position="27"/>
        <end position="46"/>
    </location>
</feature>
<feature type="signal peptide" evidence="2">
    <location>
        <begin position="1"/>
        <end position="17"/>
    </location>
</feature>
<keyword evidence="2" id="KW-0732">Signal</keyword>
<reference evidence="3" key="1">
    <citation type="submission" date="2020-11" db="EMBL/GenBank/DDBJ databases">
        <title>Nocardioides sp. nov., isolated from Soil of Cynanchum wilfordii Hemsley rhizosphere.</title>
        <authorList>
            <person name="Lee J.-S."/>
            <person name="Suh M.K."/>
            <person name="Kim J.-S."/>
        </authorList>
    </citation>
    <scope>NUCLEOTIDE SEQUENCE</scope>
    <source>
        <strain evidence="3">KCTC 19275</strain>
    </source>
</reference>
<dbReference type="RefSeq" id="WP_194706171.1">
    <property type="nucleotide sequence ID" value="NZ_JADKPN010000003.1"/>
</dbReference>
<evidence type="ECO:0000313" key="4">
    <source>
        <dbReference type="Proteomes" id="UP000640489"/>
    </source>
</evidence>
<name>A0A930YDP0_9ACTN</name>
<comment type="caution">
    <text evidence="3">The sequence shown here is derived from an EMBL/GenBank/DDBJ whole genome shotgun (WGS) entry which is preliminary data.</text>
</comment>
<protein>
    <submittedName>
        <fullName evidence="3">Uncharacterized protein</fullName>
    </submittedName>
</protein>
<accession>A0A930YDP0</accession>
<sequence length="151" mass="16344">MLRAVVAVVLGALLAWAAYGRLTGDDPAAPAAAPPPAAADATPGPTVIGPPPWVRYPSPLEGVWTADSGRLTLVVANERLTLTDVTHYRSLRYIRVEGHRVHLRPTGAVTKEPDLATYRWQIAGDRLTFSPLTRPHDSALPLESLTFHRRG</sequence>